<dbReference type="RefSeq" id="WP_379867596.1">
    <property type="nucleotide sequence ID" value="NZ_JBHTBW010000083.1"/>
</dbReference>
<dbReference type="SUPFAM" id="SSF64288">
    <property type="entry name" value="Chorismate lyase-like"/>
    <property type="match status" value="1"/>
</dbReference>
<dbReference type="SMART" id="SM00530">
    <property type="entry name" value="HTH_XRE"/>
    <property type="match status" value="1"/>
</dbReference>
<dbReference type="Gene3D" id="1.10.260.40">
    <property type="entry name" value="lambda repressor-like DNA-binding domains"/>
    <property type="match status" value="1"/>
</dbReference>
<dbReference type="InterPro" id="IPR011663">
    <property type="entry name" value="UTRA"/>
</dbReference>
<keyword evidence="1" id="KW-0238">DNA-binding</keyword>
<dbReference type="Gene3D" id="3.40.1410.10">
    <property type="entry name" value="Chorismate lyase-like"/>
    <property type="match status" value="1"/>
</dbReference>
<gene>
    <name evidence="3" type="ORF">ACFQNG_19565</name>
</gene>
<reference evidence="4" key="1">
    <citation type="journal article" date="2019" name="Int. J. Syst. Evol. Microbiol.">
        <title>The Global Catalogue of Microorganisms (GCM) 10K type strain sequencing project: providing services to taxonomists for standard genome sequencing and annotation.</title>
        <authorList>
            <consortium name="The Broad Institute Genomics Platform"/>
            <consortium name="The Broad Institute Genome Sequencing Center for Infectious Disease"/>
            <person name="Wu L."/>
            <person name="Ma J."/>
        </authorList>
    </citation>
    <scope>NUCLEOTIDE SEQUENCE [LARGE SCALE GENOMIC DNA]</scope>
    <source>
        <strain evidence="4">CGMCC 1.12942</strain>
    </source>
</reference>
<dbReference type="Proteomes" id="UP001596500">
    <property type="component" value="Unassembled WGS sequence"/>
</dbReference>
<feature type="domain" description="HTH cro/C1-type" evidence="2">
    <location>
        <begin position="7"/>
        <end position="61"/>
    </location>
</feature>
<protein>
    <submittedName>
        <fullName evidence="3">Helix-turn-helix domain-containing protein</fullName>
    </submittedName>
</protein>
<evidence type="ECO:0000313" key="3">
    <source>
        <dbReference type="EMBL" id="MFC7443267.1"/>
    </source>
</evidence>
<sequence>MDFAARLKSLRKKKKITQADLAKHLGIDNTTVSKWEKGIYEPNIETLKELANFFGVSADWLLGGEFHSTRRGFGRDHSSKATKKYLDLRLLNTLEDAPEEVRRELQPPVLLYQVLQLRDDVPITISASYLPNSLPLDELEKILEGVKHNPTLSLYKTLESFGRKPISCEEVIVVDSPSQEEIDLLNMPKDVPVARITRKTFDASSKLVEYCLLTSRTDLYKFVYRFTL</sequence>
<organism evidence="3 4">
    <name type="scientific">Laceyella putida</name>
    <dbReference type="NCBI Taxonomy" id="110101"/>
    <lineage>
        <taxon>Bacteria</taxon>
        <taxon>Bacillati</taxon>
        <taxon>Bacillota</taxon>
        <taxon>Bacilli</taxon>
        <taxon>Bacillales</taxon>
        <taxon>Thermoactinomycetaceae</taxon>
        <taxon>Laceyella</taxon>
    </lineage>
</organism>
<dbReference type="SUPFAM" id="SSF47413">
    <property type="entry name" value="lambda repressor-like DNA-binding domains"/>
    <property type="match status" value="1"/>
</dbReference>
<keyword evidence="4" id="KW-1185">Reference proteome</keyword>
<dbReference type="Pfam" id="PF01381">
    <property type="entry name" value="HTH_3"/>
    <property type="match status" value="1"/>
</dbReference>
<dbReference type="PANTHER" id="PTHR46558">
    <property type="entry name" value="TRACRIPTIONAL REGULATORY PROTEIN-RELATED-RELATED"/>
    <property type="match status" value="1"/>
</dbReference>
<evidence type="ECO:0000256" key="1">
    <source>
        <dbReference type="ARBA" id="ARBA00023125"/>
    </source>
</evidence>
<evidence type="ECO:0000313" key="4">
    <source>
        <dbReference type="Proteomes" id="UP001596500"/>
    </source>
</evidence>
<comment type="caution">
    <text evidence="3">The sequence shown here is derived from an EMBL/GenBank/DDBJ whole genome shotgun (WGS) entry which is preliminary data.</text>
</comment>
<dbReference type="InterPro" id="IPR010982">
    <property type="entry name" value="Lambda_DNA-bd_dom_sf"/>
</dbReference>
<evidence type="ECO:0000259" key="2">
    <source>
        <dbReference type="PROSITE" id="PS50943"/>
    </source>
</evidence>
<dbReference type="CDD" id="cd00093">
    <property type="entry name" value="HTH_XRE"/>
    <property type="match status" value="1"/>
</dbReference>
<dbReference type="InterPro" id="IPR028978">
    <property type="entry name" value="Chorismate_lyase_/UTRA_dom_sf"/>
</dbReference>
<dbReference type="PROSITE" id="PS50943">
    <property type="entry name" value="HTH_CROC1"/>
    <property type="match status" value="1"/>
</dbReference>
<dbReference type="PANTHER" id="PTHR46558:SF11">
    <property type="entry name" value="HTH-TYPE TRANSCRIPTIONAL REGULATOR XRE"/>
    <property type="match status" value="1"/>
</dbReference>
<dbReference type="EMBL" id="JBHTBW010000083">
    <property type="protein sequence ID" value="MFC7443267.1"/>
    <property type="molecule type" value="Genomic_DNA"/>
</dbReference>
<proteinExistence type="predicted"/>
<accession>A0ABW2RR59</accession>
<dbReference type="Pfam" id="PF07702">
    <property type="entry name" value="UTRA"/>
    <property type="match status" value="1"/>
</dbReference>
<dbReference type="SMART" id="SM00866">
    <property type="entry name" value="UTRA"/>
    <property type="match status" value="1"/>
</dbReference>
<name>A0ABW2RR59_9BACL</name>
<dbReference type="InterPro" id="IPR001387">
    <property type="entry name" value="Cro/C1-type_HTH"/>
</dbReference>